<evidence type="ECO:0000259" key="1">
    <source>
        <dbReference type="Pfam" id="PF13577"/>
    </source>
</evidence>
<protein>
    <recommendedName>
        <fullName evidence="1">SnoaL-like domain-containing protein</fullName>
    </recommendedName>
</protein>
<name>A0A840NHD4_9PSEU</name>
<dbReference type="EMBL" id="JACHIV010000001">
    <property type="protein sequence ID" value="MBB5071896.1"/>
    <property type="molecule type" value="Genomic_DNA"/>
</dbReference>
<feature type="domain" description="SnoaL-like" evidence="1">
    <location>
        <begin position="21"/>
        <end position="143"/>
    </location>
</feature>
<accession>A0A840NHD4</accession>
<keyword evidence="3" id="KW-1185">Reference proteome</keyword>
<dbReference type="InterPro" id="IPR037401">
    <property type="entry name" value="SnoaL-like"/>
</dbReference>
<dbReference type="RefSeq" id="WP_184482722.1">
    <property type="nucleotide sequence ID" value="NZ_JACHIV010000001.1"/>
</dbReference>
<dbReference type="Proteomes" id="UP000580474">
    <property type="component" value="Unassembled WGS sequence"/>
</dbReference>
<dbReference type="SUPFAM" id="SSF54427">
    <property type="entry name" value="NTF2-like"/>
    <property type="match status" value="1"/>
</dbReference>
<dbReference type="Pfam" id="PF13577">
    <property type="entry name" value="SnoaL_4"/>
    <property type="match status" value="1"/>
</dbReference>
<dbReference type="AlphaFoldDB" id="A0A840NHD4"/>
<gene>
    <name evidence="2" type="ORF">BJ969_004984</name>
</gene>
<dbReference type="Gene3D" id="3.10.450.50">
    <property type="match status" value="1"/>
</dbReference>
<evidence type="ECO:0000313" key="3">
    <source>
        <dbReference type="Proteomes" id="UP000580474"/>
    </source>
</evidence>
<organism evidence="2 3">
    <name type="scientific">Saccharopolyspora gloriosae</name>
    <dbReference type="NCBI Taxonomy" id="455344"/>
    <lineage>
        <taxon>Bacteria</taxon>
        <taxon>Bacillati</taxon>
        <taxon>Actinomycetota</taxon>
        <taxon>Actinomycetes</taxon>
        <taxon>Pseudonocardiales</taxon>
        <taxon>Pseudonocardiaceae</taxon>
        <taxon>Saccharopolyspora</taxon>
    </lineage>
</organism>
<evidence type="ECO:0000313" key="2">
    <source>
        <dbReference type="EMBL" id="MBB5071896.1"/>
    </source>
</evidence>
<dbReference type="InterPro" id="IPR032710">
    <property type="entry name" value="NTF2-like_dom_sf"/>
</dbReference>
<reference evidence="2 3" key="1">
    <citation type="submission" date="2020-08" db="EMBL/GenBank/DDBJ databases">
        <title>Sequencing the genomes of 1000 actinobacteria strains.</title>
        <authorList>
            <person name="Klenk H.-P."/>
        </authorList>
    </citation>
    <scope>NUCLEOTIDE SEQUENCE [LARGE SCALE GENOMIC DNA]</scope>
    <source>
        <strain evidence="2 3">DSM 45582</strain>
    </source>
</reference>
<sequence>MDERRTTREHLAALDERLLALADHVELVAMADRYFSLLDEQEFPPGWADSVFTADARLEFPGRLCRDRVAIAEFLSRDAERYDRTQRLGTGHLITVHGGTASLRWNSIETGALPAGDEDRYRSIGGRYRADARRTPDGWRLTNLFLRLIWTRQER</sequence>
<comment type="caution">
    <text evidence="2">The sequence shown here is derived from an EMBL/GenBank/DDBJ whole genome shotgun (WGS) entry which is preliminary data.</text>
</comment>
<proteinExistence type="predicted"/>